<dbReference type="GO" id="GO:0005737">
    <property type="term" value="C:cytoplasm"/>
    <property type="evidence" value="ECO:0007669"/>
    <property type="project" value="TreeGrafter"/>
</dbReference>
<evidence type="ECO:0000313" key="9">
    <source>
        <dbReference type="Proteomes" id="UP000756346"/>
    </source>
</evidence>
<dbReference type="GO" id="GO:0006508">
    <property type="term" value="P:proteolysis"/>
    <property type="evidence" value="ECO:0007669"/>
    <property type="project" value="UniProtKB-KW"/>
</dbReference>
<gene>
    <name evidence="8" type="ORF">B0I36DRAFT_361828</name>
</gene>
<dbReference type="RefSeq" id="XP_046013946.1">
    <property type="nucleotide sequence ID" value="XM_046158550.1"/>
</dbReference>
<feature type="compositionally biased region" description="Basic and acidic residues" evidence="6">
    <location>
        <begin position="969"/>
        <end position="982"/>
    </location>
</feature>
<evidence type="ECO:0000256" key="1">
    <source>
        <dbReference type="ARBA" id="ARBA00005234"/>
    </source>
</evidence>
<comment type="caution">
    <text evidence="8">The sequence shown here is derived from an EMBL/GenBank/DDBJ whole genome shotgun (WGS) entry which is preliminary data.</text>
</comment>
<evidence type="ECO:0000313" key="8">
    <source>
        <dbReference type="EMBL" id="KAH7033114.1"/>
    </source>
</evidence>
<proteinExistence type="inferred from homology"/>
<evidence type="ECO:0000256" key="6">
    <source>
        <dbReference type="SAM" id="MobiDB-lite"/>
    </source>
</evidence>
<evidence type="ECO:0000256" key="2">
    <source>
        <dbReference type="ARBA" id="ARBA00022553"/>
    </source>
</evidence>
<accession>A0A9P9BPG6</accession>
<keyword evidence="4" id="KW-0833">Ubl conjugation pathway</keyword>
<dbReference type="Pfam" id="PF25424">
    <property type="entry name" value="PH_35"/>
    <property type="match status" value="1"/>
</dbReference>
<dbReference type="InterPro" id="IPR003653">
    <property type="entry name" value="Peptidase_C48_C"/>
</dbReference>
<feature type="compositionally biased region" description="Polar residues" evidence="6">
    <location>
        <begin position="76"/>
        <end position="88"/>
    </location>
</feature>
<evidence type="ECO:0000256" key="4">
    <source>
        <dbReference type="ARBA" id="ARBA00022786"/>
    </source>
</evidence>
<feature type="compositionally biased region" description="Basic residues" evidence="6">
    <location>
        <begin position="868"/>
        <end position="878"/>
    </location>
</feature>
<dbReference type="GO" id="GO:0070139">
    <property type="term" value="F:SUMO-specific endopeptidase activity"/>
    <property type="evidence" value="ECO:0007669"/>
    <property type="project" value="TreeGrafter"/>
</dbReference>
<dbReference type="EMBL" id="JAGTJQ010000004">
    <property type="protein sequence ID" value="KAH7033114.1"/>
    <property type="molecule type" value="Genomic_DNA"/>
</dbReference>
<dbReference type="PANTHER" id="PTHR46896">
    <property type="entry name" value="SENTRIN-SPECIFIC PROTEASE"/>
    <property type="match status" value="1"/>
</dbReference>
<feature type="region of interest" description="Disordered" evidence="6">
    <location>
        <begin position="22"/>
        <end position="135"/>
    </location>
</feature>
<dbReference type="InterPro" id="IPR038765">
    <property type="entry name" value="Papain-like_cys_pep_sf"/>
</dbReference>
<feature type="region of interest" description="Disordered" evidence="6">
    <location>
        <begin position="700"/>
        <end position="742"/>
    </location>
</feature>
<dbReference type="Proteomes" id="UP000756346">
    <property type="component" value="Unassembled WGS sequence"/>
</dbReference>
<feature type="region of interest" description="Disordered" evidence="6">
    <location>
        <begin position="180"/>
        <end position="211"/>
    </location>
</feature>
<feature type="compositionally biased region" description="Polar residues" evidence="6">
    <location>
        <begin position="700"/>
        <end position="718"/>
    </location>
</feature>
<feature type="compositionally biased region" description="Low complexity" evidence="6">
    <location>
        <begin position="908"/>
        <end position="921"/>
    </location>
</feature>
<feature type="compositionally biased region" description="Basic and acidic residues" evidence="6">
    <location>
        <begin position="194"/>
        <end position="211"/>
    </location>
</feature>
<evidence type="ECO:0000259" key="7">
    <source>
        <dbReference type="PROSITE" id="PS50600"/>
    </source>
</evidence>
<dbReference type="GeneID" id="70188096"/>
<keyword evidence="2" id="KW-0597">Phosphoprotein</keyword>
<feature type="region of interest" description="Disordered" evidence="6">
    <location>
        <begin position="495"/>
        <end position="514"/>
    </location>
</feature>
<feature type="compositionally biased region" description="Basic and acidic residues" evidence="6">
    <location>
        <begin position="1008"/>
        <end position="1019"/>
    </location>
</feature>
<dbReference type="GO" id="GO:0016926">
    <property type="term" value="P:protein desumoylation"/>
    <property type="evidence" value="ECO:0007669"/>
    <property type="project" value="TreeGrafter"/>
</dbReference>
<feature type="region of interest" description="Disordered" evidence="6">
    <location>
        <begin position="855"/>
        <end position="1101"/>
    </location>
</feature>
<protein>
    <recommendedName>
        <fullName evidence="7">Ubiquitin-like protease family profile domain-containing protein</fullName>
    </recommendedName>
</protein>
<dbReference type="Pfam" id="PF02902">
    <property type="entry name" value="Peptidase_C48"/>
    <property type="match status" value="1"/>
</dbReference>
<organism evidence="8 9">
    <name type="scientific">Microdochium trichocladiopsis</name>
    <dbReference type="NCBI Taxonomy" id="1682393"/>
    <lineage>
        <taxon>Eukaryota</taxon>
        <taxon>Fungi</taxon>
        <taxon>Dikarya</taxon>
        <taxon>Ascomycota</taxon>
        <taxon>Pezizomycotina</taxon>
        <taxon>Sordariomycetes</taxon>
        <taxon>Xylariomycetidae</taxon>
        <taxon>Xylariales</taxon>
        <taxon>Microdochiaceae</taxon>
        <taxon>Microdochium</taxon>
    </lineage>
</organism>
<dbReference type="AlphaFoldDB" id="A0A9P9BPG6"/>
<keyword evidence="9" id="KW-1185">Reference proteome</keyword>
<dbReference type="PROSITE" id="PS50600">
    <property type="entry name" value="ULP_PROTEASE"/>
    <property type="match status" value="1"/>
</dbReference>
<feature type="compositionally biased region" description="Basic and acidic residues" evidence="6">
    <location>
        <begin position="1051"/>
        <end position="1064"/>
    </location>
</feature>
<feature type="compositionally biased region" description="Basic residues" evidence="6">
    <location>
        <begin position="725"/>
        <end position="737"/>
    </location>
</feature>
<feature type="domain" description="Ubiquitin-like protease family profile" evidence="7">
    <location>
        <begin position="535"/>
        <end position="814"/>
    </location>
</feature>
<keyword evidence="5" id="KW-0378">Hydrolase</keyword>
<feature type="compositionally biased region" description="Polar residues" evidence="6">
    <location>
        <begin position="29"/>
        <end position="67"/>
    </location>
</feature>
<dbReference type="Gene3D" id="3.40.395.10">
    <property type="entry name" value="Adenoviral Proteinase, Chain A"/>
    <property type="match status" value="1"/>
</dbReference>
<reference evidence="8" key="1">
    <citation type="journal article" date="2021" name="Nat. Commun.">
        <title>Genetic determinants of endophytism in the Arabidopsis root mycobiome.</title>
        <authorList>
            <person name="Mesny F."/>
            <person name="Miyauchi S."/>
            <person name="Thiergart T."/>
            <person name="Pickel B."/>
            <person name="Atanasova L."/>
            <person name="Karlsson M."/>
            <person name="Huettel B."/>
            <person name="Barry K.W."/>
            <person name="Haridas S."/>
            <person name="Chen C."/>
            <person name="Bauer D."/>
            <person name="Andreopoulos W."/>
            <person name="Pangilinan J."/>
            <person name="LaButti K."/>
            <person name="Riley R."/>
            <person name="Lipzen A."/>
            <person name="Clum A."/>
            <person name="Drula E."/>
            <person name="Henrissat B."/>
            <person name="Kohler A."/>
            <person name="Grigoriev I.V."/>
            <person name="Martin F.M."/>
            <person name="Hacquard S."/>
        </authorList>
    </citation>
    <scope>NUCLEOTIDE SEQUENCE</scope>
    <source>
        <strain evidence="8">MPI-CAGE-CH-0230</strain>
    </source>
</reference>
<name>A0A9P9BPG6_9PEZI</name>
<feature type="compositionally biased region" description="Basic and acidic residues" evidence="6">
    <location>
        <begin position="879"/>
        <end position="895"/>
    </location>
</feature>
<comment type="similarity">
    <text evidence="1">Belongs to the peptidase C48 family.</text>
</comment>
<dbReference type="OrthoDB" id="442460at2759"/>
<sequence>MGNIRDLFSNLGSIRPINLLSRAADTPRRNSSTIKDLSSPQPGAPSQTHTSAYFALPQSQSETSAATPLSRKRSFDTATVVSDGSQSQRTHKSGSRSLNANNVPELRNLPGYGRQSRSKKRPRYGYSSSPQGLEQDPIAIEDGLEDEVQLVPSQDHQGPMDPIALDRIGKRFRERMSPRQNKVDLTRQMSDASPTRERHNRFSPDPLAHTDEDFKMGAKRRAATTQAPMRGDIRPQKFVSHTKGHAGALRSQNPSTATASALEASKRIIGEGLQLRRAVSGDQMYDDATEPDDQHLILSLSSLSSILHPKNEDGGDLDQYGWCTINLGKASRIHRTKDENDSQFVCIARSSDAASSSAGLITLEFASSEHHVAFLKWCEQYRLQHSNQLSNVIVSRQKLEGTFSHNWAEAEKFKLARASTKRGRSPDDLKVIEHNMAKRNAISTRATAAEVEKRPKMRDAMSVDALPAKSSDAYAVLAESPPWTKRVNRTTRSTFVPRDLSPTPPSAPSWTSQNPAWSERWRNSVVYPATGKNRAVVDKADIERLNEGEFLNDNLIIFYLRYLQHNLELQRKDLAERIYFHNTFFFERLKPTKSGAGINYENVKGWTNKVDLFSKDFIVVPINEYAHWYVAIICNAPKLVEPATQELDGAEKVEGDGKELSEVRPEETECSKNDRSSIERVVSDVVDDGEAELAANLSRIQVRSPETTPATTEASMKESSLLKSPARRKKSSKRQSIGRRYDPTMPRIITLDSLASPHSPACGWLKQYLIAELKDKKKIEVADPGSLGMTARDLPTQQNHCDCGLYLLGYIQEFLEDPDKFVRSIMQHEYIDWKLDPSALRHDIRNLLFDLQGEQQKQEDAAAEERKNRKRGALKAKPQHTDEIGKTKKDEEKAVEPVLDSPDPPQRPNSSAEPGPAPAAETVDASLLSRPTGEDFQGPGRADGFLVDERLGTDPQESIEEIPNTPGMNERRLGHELTDKVVDIGQSFVPLLPDSSEEDPSPPSKEQSSARDETDERHAAASAVGEATSQADENEEAILPSVETNSARPSPELHCERGSGEQSRKLSRHFAGKRPGDQRGRAKVRQAQVEEQKSVISLDSD</sequence>
<dbReference type="GO" id="GO:0005634">
    <property type="term" value="C:nucleus"/>
    <property type="evidence" value="ECO:0007669"/>
    <property type="project" value="TreeGrafter"/>
</dbReference>
<evidence type="ECO:0000256" key="5">
    <source>
        <dbReference type="ARBA" id="ARBA00022801"/>
    </source>
</evidence>
<dbReference type="InterPro" id="IPR057501">
    <property type="entry name" value="DeUb_enz_PH"/>
</dbReference>
<feature type="compositionally biased region" description="Basic and acidic residues" evidence="6">
    <location>
        <begin position="856"/>
        <end position="867"/>
    </location>
</feature>
<keyword evidence="3" id="KW-0645">Protease</keyword>
<evidence type="ECO:0000256" key="3">
    <source>
        <dbReference type="ARBA" id="ARBA00022670"/>
    </source>
</evidence>
<dbReference type="PANTHER" id="PTHR46896:SF3">
    <property type="entry name" value="FI06413P-RELATED"/>
    <property type="match status" value="1"/>
</dbReference>
<feature type="region of interest" description="Disordered" evidence="6">
    <location>
        <begin position="650"/>
        <end position="677"/>
    </location>
</feature>
<dbReference type="SUPFAM" id="SSF54001">
    <property type="entry name" value="Cysteine proteinases"/>
    <property type="match status" value="1"/>
</dbReference>
<dbReference type="InterPro" id="IPR051947">
    <property type="entry name" value="Sentrin-specific_protease"/>
</dbReference>